<evidence type="ECO:0000259" key="4">
    <source>
        <dbReference type="PROSITE" id="PS01124"/>
    </source>
</evidence>
<dbReference type="PROSITE" id="PS01124">
    <property type="entry name" value="HTH_ARAC_FAMILY_2"/>
    <property type="match status" value="1"/>
</dbReference>
<comment type="caution">
    <text evidence="5">The sequence shown here is derived from an EMBL/GenBank/DDBJ whole genome shotgun (WGS) entry which is preliminary data.</text>
</comment>
<feature type="domain" description="HTH araC/xylS-type" evidence="4">
    <location>
        <begin position="221"/>
        <end position="318"/>
    </location>
</feature>
<accession>A0ABT5JX71</accession>
<dbReference type="EMBL" id="JAQQXR010000002">
    <property type="protein sequence ID" value="MDC8757321.1"/>
    <property type="molecule type" value="Genomic_DNA"/>
</dbReference>
<dbReference type="PANTHER" id="PTHR43130:SF3">
    <property type="entry name" value="HTH-TYPE TRANSCRIPTIONAL REGULATOR RV1931C"/>
    <property type="match status" value="1"/>
</dbReference>
<organism evidence="5 6">
    <name type="scientific">Janthinobacterium fluminis</name>
    <dbReference type="NCBI Taxonomy" id="2987524"/>
    <lineage>
        <taxon>Bacteria</taxon>
        <taxon>Pseudomonadati</taxon>
        <taxon>Pseudomonadota</taxon>
        <taxon>Betaproteobacteria</taxon>
        <taxon>Burkholderiales</taxon>
        <taxon>Oxalobacteraceae</taxon>
        <taxon>Janthinobacterium</taxon>
    </lineage>
</organism>
<dbReference type="Proteomes" id="UP001221208">
    <property type="component" value="Unassembled WGS sequence"/>
</dbReference>
<dbReference type="PANTHER" id="PTHR43130">
    <property type="entry name" value="ARAC-FAMILY TRANSCRIPTIONAL REGULATOR"/>
    <property type="match status" value="1"/>
</dbReference>
<dbReference type="SUPFAM" id="SSF46689">
    <property type="entry name" value="Homeodomain-like"/>
    <property type="match status" value="2"/>
</dbReference>
<protein>
    <submittedName>
        <fullName evidence="5">DJ-1/PfpI family protein</fullName>
    </submittedName>
</protein>
<dbReference type="PROSITE" id="PS00041">
    <property type="entry name" value="HTH_ARAC_FAMILY_1"/>
    <property type="match status" value="1"/>
</dbReference>
<dbReference type="RefSeq" id="WP_273670000.1">
    <property type="nucleotide sequence ID" value="NZ_JAQQXR010000002.1"/>
</dbReference>
<evidence type="ECO:0000256" key="2">
    <source>
        <dbReference type="ARBA" id="ARBA00023125"/>
    </source>
</evidence>
<dbReference type="Gene3D" id="1.10.10.60">
    <property type="entry name" value="Homeodomain-like"/>
    <property type="match status" value="1"/>
</dbReference>
<dbReference type="InterPro" id="IPR009057">
    <property type="entry name" value="Homeodomain-like_sf"/>
</dbReference>
<evidence type="ECO:0000313" key="5">
    <source>
        <dbReference type="EMBL" id="MDC8757321.1"/>
    </source>
</evidence>
<dbReference type="InterPro" id="IPR002818">
    <property type="entry name" value="DJ-1/PfpI"/>
</dbReference>
<reference evidence="5 6" key="1">
    <citation type="submission" date="2022-10" db="EMBL/GenBank/DDBJ databases">
        <title>Janthinobacterium sp. hw3 Genome sequencing.</title>
        <authorList>
            <person name="Park S."/>
        </authorList>
    </citation>
    <scope>NUCLEOTIDE SEQUENCE [LARGE SCALE GENOMIC DNA]</scope>
    <source>
        <strain evidence="6">hw3</strain>
    </source>
</reference>
<dbReference type="SUPFAM" id="SSF52317">
    <property type="entry name" value="Class I glutamine amidotransferase-like"/>
    <property type="match status" value="1"/>
</dbReference>
<dbReference type="InterPro" id="IPR018060">
    <property type="entry name" value="HTH_AraC"/>
</dbReference>
<dbReference type="Gene3D" id="3.40.50.880">
    <property type="match status" value="1"/>
</dbReference>
<dbReference type="InterPro" id="IPR029062">
    <property type="entry name" value="Class_I_gatase-like"/>
</dbReference>
<dbReference type="SMART" id="SM00342">
    <property type="entry name" value="HTH_ARAC"/>
    <property type="match status" value="1"/>
</dbReference>
<keyword evidence="6" id="KW-1185">Reference proteome</keyword>
<proteinExistence type="predicted"/>
<gene>
    <name evidence="5" type="ORF">OIK44_06955</name>
</gene>
<keyword evidence="3" id="KW-0804">Transcription</keyword>
<evidence type="ECO:0000256" key="1">
    <source>
        <dbReference type="ARBA" id="ARBA00023015"/>
    </source>
</evidence>
<name>A0ABT5JX71_9BURK</name>
<evidence type="ECO:0000313" key="6">
    <source>
        <dbReference type="Proteomes" id="UP001221208"/>
    </source>
</evidence>
<sequence length="321" mass="33720">MTDSLHIALLAFDGVQILDVSGPAAVFAAANDACGRAFYRVHILSAAGGAVRSSSAVSVASAALAGLAPAAVHTLLIVGGEQAALLRMAAEPAVRLWVRDCAATARRYGSVCSGALALGALGLIDGKRVATHWDSCDTLARNNPGARVDADALYIEDGRLWTSAGVTTGIDMCLAMVERDLGAAVSDAIAARLVLYARRPGHQSQFSPMLHAQARAGAPFAALIGWMKEHLAEQLDVPALAARVAMSARSFHRKFSAAVGETPARFVETLRLDQARQLLAARVALKDIAARTGFATPAQLSKAFERRFGVTPMLFRATHAR</sequence>
<keyword evidence="1" id="KW-0805">Transcription regulation</keyword>
<dbReference type="Pfam" id="PF12833">
    <property type="entry name" value="HTH_18"/>
    <property type="match status" value="1"/>
</dbReference>
<evidence type="ECO:0000256" key="3">
    <source>
        <dbReference type="ARBA" id="ARBA00023163"/>
    </source>
</evidence>
<keyword evidence="2" id="KW-0238">DNA-binding</keyword>
<dbReference type="InterPro" id="IPR052158">
    <property type="entry name" value="INH-QAR"/>
</dbReference>
<dbReference type="Pfam" id="PF01965">
    <property type="entry name" value="DJ-1_PfpI"/>
    <property type="match status" value="1"/>
</dbReference>
<dbReference type="InterPro" id="IPR018062">
    <property type="entry name" value="HTH_AraC-typ_CS"/>
</dbReference>